<evidence type="ECO:0000256" key="1">
    <source>
        <dbReference type="SAM" id="SignalP"/>
    </source>
</evidence>
<dbReference type="RefSeq" id="WP_013849162.1">
    <property type="nucleotide sequence ID" value="NC_015594.1"/>
</dbReference>
<feature type="chain" id="PRO_5003339363" evidence="1">
    <location>
        <begin position="28"/>
        <end position="323"/>
    </location>
</feature>
<dbReference type="PANTHER" id="PTHR12110:SF41">
    <property type="entry name" value="INOSOSE DEHYDRATASE"/>
    <property type="match status" value="1"/>
</dbReference>
<dbReference type="InterPro" id="IPR036237">
    <property type="entry name" value="Xyl_isomerase-like_sf"/>
</dbReference>
<feature type="domain" description="Xylose isomerase-like TIM barrel" evidence="2">
    <location>
        <begin position="62"/>
        <end position="293"/>
    </location>
</feature>
<dbReference type="AlphaFoldDB" id="F6F3C0"/>
<feature type="signal peptide" evidence="1">
    <location>
        <begin position="1"/>
        <end position="27"/>
    </location>
</feature>
<protein>
    <submittedName>
        <fullName evidence="3">Xylose isomerase domain-containing protein TIM barrel</fullName>
    </submittedName>
</protein>
<dbReference type="Pfam" id="PF01261">
    <property type="entry name" value="AP_endonuc_2"/>
    <property type="match status" value="1"/>
</dbReference>
<gene>
    <name evidence="3" type="ORF">Sphch_3336</name>
</gene>
<proteinExistence type="predicted"/>
<dbReference type="InterPro" id="IPR050312">
    <property type="entry name" value="IolE/XylAMocC-like"/>
</dbReference>
<evidence type="ECO:0000313" key="3">
    <source>
        <dbReference type="EMBL" id="AEG50932.1"/>
    </source>
</evidence>
<organism evidence="3 4">
    <name type="scientific">Sphingobium chlorophenolicum L-1</name>
    <dbReference type="NCBI Taxonomy" id="690566"/>
    <lineage>
        <taxon>Bacteria</taxon>
        <taxon>Pseudomonadati</taxon>
        <taxon>Pseudomonadota</taxon>
        <taxon>Alphaproteobacteria</taxon>
        <taxon>Sphingomonadales</taxon>
        <taxon>Sphingomonadaceae</taxon>
        <taxon>Sphingobium</taxon>
    </lineage>
</organism>
<keyword evidence="3" id="KW-0413">Isomerase</keyword>
<dbReference type="HOGENOM" id="CLU_059523_1_0_5"/>
<dbReference type="InterPro" id="IPR006311">
    <property type="entry name" value="TAT_signal"/>
</dbReference>
<keyword evidence="1" id="KW-0732">Signal</keyword>
<sequence length="323" mass="34936" precursor="true">MTAKMNRRTLISALTVGGLVAATGANAKAKPSRPFFERINQPIGLQLYALGDAPAQDLEGTFHKVAAIGYREIEFSSLYGHDAKFVRAAADRAGLSLTCFHLQSAGNGGTGPLTLDSDPQHIADTMGILGIKKTVMPIFLFPQGFNPGPGNEAFLKAMFQALPAAGQGIWKRTAALLNDRAAKLQPHGITLGYHNHGFEFAPIGGTNGWQILTQETDPALVDFELDIGWLGSAGVDPLPFLRRYGKRIKQLHVKDILPPQSDDPALAMSPTQVGDGILDWARILPASVELGVQHFYVEQEPPFAIPRIEAITRSYNYLARLCA</sequence>
<dbReference type="PROSITE" id="PS51318">
    <property type="entry name" value="TAT"/>
    <property type="match status" value="1"/>
</dbReference>
<evidence type="ECO:0000313" key="4">
    <source>
        <dbReference type="Proteomes" id="UP000007150"/>
    </source>
</evidence>
<dbReference type="KEGG" id="sch:Sphch_3336"/>
<dbReference type="STRING" id="690566.Sphch_3336"/>
<evidence type="ECO:0000259" key="2">
    <source>
        <dbReference type="Pfam" id="PF01261"/>
    </source>
</evidence>
<dbReference type="Proteomes" id="UP000007150">
    <property type="component" value="Chromosome 2"/>
</dbReference>
<accession>F6F3C0</accession>
<reference evidence="3 4" key="1">
    <citation type="submission" date="2011-05" db="EMBL/GenBank/DDBJ databases">
        <title>Complete sequence of chromosome 2 of Sphingobium chlorophenolicum L-1.</title>
        <authorList>
            <consortium name="US DOE Joint Genome Institute"/>
            <person name="Lucas S."/>
            <person name="Han J."/>
            <person name="Lapidus A."/>
            <person name="Cheng J.-F."/>
            <person name="Goodwin L."/>
            <person name="Pitluck S."/>
            <person name="Peters L."/>
            <person name="Daligault H."/>
            <person name="Han C."/>
            <person name="Tapia R."/>
            <person name="Land M."/>
            <person name="Hauser L."/>
            <person name="Kyrpides N."/>
            <person name="Ivanova N."/>
            <person name="Pagani I."/>
            <person name="Turner P."/>
            <person name="Copley S."/>
            <person name="Woyke T."/>
        </authorList>
    </citation>
    <scope>NUCLEOTIDE SEQUENCE [LARGE SCALE GENOMIC DNA]</scope>
    <source>
        <strain evidence="3 4">L-1</strain>
    </source>
</reference>
<keyword evidence="4" id="KW-1185">Reference proteome</keyword>
<dbReference type="SUPFAM" id="SSF51658">
    <property type="entry name" value="Xylose isomerase-like"/>
    <property type="match status" value="1"/>
</dbReference>
<name>F6F3C0_SPHCR</name>
<dbReference type="GO" id="GO:0016853">
    <property type="term" value="F:isomerase activity"/>
    <property type="evidence" value="ECO:0007669"/>
    <property type="project" value="UniProtKB-KW"/>
</dbReference>
<dbReference type="EMBL" id="CP002799">
    <property type="protein sequence ID" value="AEG50932.1"/>
    <property type="molecule type" value="Genomic_DNA"/>
</dbReference>
<dbReference type="PANTHER" id="PTHR12110">
    <property type="entry name" value="HYDROXYPYRUVATE ISOMERASE"/>
    <property type="match status" value="1"/>
</dbReference>
<dbReference type="InterPro" id="IPR013022">
    <property type="entry name" value="Xyl_isomerase-like_TIM-brl"/>
</dbReference>
<dbReference type="Gene3D" id="3.20.20.150">
    <property type="entry name" value="Divalent-metal-dependent TIM barrel enzymes"/>
    <property type="match status" value="1"/>
</dbReference>